<reference evidence="2 3" key="1">
    <citation type="journal article" date="2014" name="J. Microbiol.">
        <title>Diaminobutyricibacter tongyongensis gen. nov., sp. nov. and Homoserinibacter gongjuensis gen. nov., sp. nov. belong to the family Microbacteriaceae.</title>
        <authorList>
            <person name="Kim S.J."/>
            <person name="Ahn J.H."/>
            <person name="Weon H.Y."/>
            <person name="Hamada M."/>
            <person name="Suzuki K."/>
            <person name="Kwon S.W."/>
        </authorList>
    </citation>
    <scope>NUCLEOTIDE SEQUENCE [LARGE SCALE GENOMIC DNA]</scope>
    <source>
        <strain evidence="2 3">NBRC 108724</strain>
    </source>
</reference>
<feature type="transmembrane region" description="Helical" evidence="1">
    <location>
        <begin position="29"/>
        <end position="47"/>
    </location>
</feature>
<name>A0A6L9XWS0_9MICO</name>
<dbReference type="Proteomes" id="UP000474967">
    <property type="component" value="Unassembled WGS sequence"/>
</dbReference>
<keyword evidence="1" id="KW-0812">Transmembrane</keyword>
<feature type="transmembrane region" description="Helical" evidence="1">
    <location>
        <begin position="123"/>
        <end position="143"/>
    </location>
</feature>
<dbReference type="RefSeq" id="WP_163288901.1">
    <property type="nucleotide sequence ID" value="NZ_JAAGWY010000001.1"/>
</dbReference>
<organism evidence="2 3">
    <name type="scientific">Leifsonia tongyongensis</name>
    <dbReference type="NCBI Taxonomy" id="1268043"/>
    <lineage>
        <taxon>Bacteria</taxon>
        <taxon>Bacillati</taxon>
        <taxon>Actinomycetota</taxon>
        <taxon>Actinomycetes</taxon>
        <taxon>Micrococcales</taxon>
        <taxon>Microbacteriaceae</taxon>
        <taxon>Leifsonia</taxon>
    </lineage>
</organism>
<dbReference type="AlphaFoldDB" id="A0A6L9XWS0"/>
<evidence type="ECO:0000313" key="2">
    <source>
        <dbReference type="EMBL" id="NEN05726.1"/>
    </source>
</evidence>
<feature type="transmembrane region" description="Helical" evidence="1">
    <location>
        <begin position="93"/>
        <end position="117"/>
    </location>
</feature>
<dbReference type="EMBL" id="JAAGWY010000001">
    <property type="protein sequence ID" value="NEN05726.1"/>
    <property type="molecule type" value="Genomic_DNA"/>
</dbReference>
<evidence type="ECO:0000313" key="3">
    <source>
        <dbReference type="Proteomes" id="UP000474967"/>
    </source>
</evidence>
<feature type="transmembrane region" description="Helical" evidence="1">
    <location>
        <begin position="155"/>
        <end position="175"/>
    </location>
</feature>
<keyword evidence="3" id="KW-1185">Reference proteome</keyword>
<protein>
    <recommendedName>
        <fullName evidence="4">VIT family protein</fullName>
    </recommendedName>
</protein>
<evidence type="ECO:0000256" key="1">
    <source>
        <dbReference type="SAM" id="Phobius"/>
    </source>
</evidence>
<accession>A0A6L9XWS0</accession>
<evidence type="ECO:0008006" key="4">
    <source>
        <dbReference type="Google" id="ProtNLM"/>
    </source>
</evidence>
<comment type="caution">
    <text evidence="2">The sequence shown here is derived from an EMBL/GenBank/DDBJ whole genome shotgun (WGS) entry which is preliminary data.</text>
</comment>
<sequence length="178" mass="18522">MSADDADRETDDSADAAEARDASYLKERVYATFTGLAIVLVLLNDTGNRDALHSLYALVIGVLGITTAGYLSDIIAHLAVHRAYPNGREHRQMLRVAGGALSTVVVPGALVGLAALGVFTLEAALRTASIVYLATLVVIAYLAVHRAGLRPLQRVLALGSLVALGAVVIGLQTIAHAG</sequence>
<keyword evidence="1" id="KW-1133">Transmembrane helix</keyword>
<keyword evidence="1" id="KW-0472">Membrane</keyword>
<feature type="transmembrane region" description="Helical" evidence="1">
    <location>
        <begin position="53"/>
        <end position="72"/>
    </location>
</feature>
<proteinExistence type="predicted"/>
<gene>
    <name evidence="2" type="ORF">G3T36_07555</name>
</gene>